<sequence>MASSQAARTSISSKNREILDGIKKKVHAENAGSFQAAAQTTTTVKMLNNGVGAVKYQENKDWSGSIFGSYPKTVAIGGIGKFSHRGVPPQDSEGSKGAIVYVGPRVEGGPDDCAWVFAWSVPDDGSSNKVYAECGLATKYPQGQINWDKIEASLKASTSEIEYSDEFSKSEISASIDSTGNTPTLAVAFQVNP</sequence>
<dbReference type="KEGG" id="soe:110783011"/>
<organism evidence="1 2">
    <name type="scientific">Spinacia oleracea</name>
    <name type="common">Spinach</name>
    <dbReference type="NCBI Taxonomy" id="3562"/>
    <lineage>
        <taxon>Eukaryota</taxon>
        <taxon>Viridiplantae</taxon>
        <taxon>Streptophyta</taxon>
        <taxon>Embryophyta</taxon>
        <taxon>Tracheophyta</taxon>
        <taxon>Spermatophyta</taxon>
        <taxon>Magnoliopsida</taxon>
        <taxon>eudicotyledons</taxon>
        <taxon>Gunneridae</taxon>
        <taxon>Pentapetalae</taxon>
        <taxon>Caryophyllales</taxon>
        <taxon>Chenopodiaceae</taxon>
        <taxon>Chenopodioideae</taxon>
        <taxon>Anserineae</taxon>
        <taxon>Spinacia</taxon>
    </lineage>
</organism>
<reference evidence="2 3" key="2">
    <citation type="submission" date="2025-04" db="UniProtKB">
        <authorList>
            <consortium name="RefSeq"/>
        </authorList>
    </citation>
    <scope>IDENTIFICATION</scope>
</reference>
<dbReference type="Proteomes" id="UP000813463">
    <property type="component" value="Chromosome 1"/>
</dbReference>
<dbReference type="OrthoDB" id="1730395at2759"/>
<keyword evidence="1" id="KW-1185">Reference proteome</keyword>
<dbReference type="PANTHER" id="PTHR36482:SF6">
    <property type="entry name" value="JASMONATE-INDUCED PROTEIN HOMOLOG"/>
    <property type="match status" value="1"/>
</dbReference>
<dbReference type="AlphaFoldDB" id="A0A9R0I5H1"/>
<accession>A0A9R0I5H1</accession>
<dbReference type="InterPro" id="IPR053085">
    <property type="entry name" value="Jasmonate-induced_protein"/>
</dbReference>
<protein>
    <submittedName>
        <fullName evidence="2 3">Jasmonate-induced protein homolog</fullName>
    </submittedName>
</protein>
<evidence type="ECO:0000313" key="2">
    <source>
        <dbReference type="RefSeq" id="XP_021843006.1"/>
    </source>
</evidence>
<evidence type="ECO:0000313" key="1">
    <source>
        <dbReference type="Proteomes" id="UP000813463"/>
    </source>
</evidence>
<dbReference type="RefSeq" id="XP_021843006.1">
    <property type="nucleotide sequence ID" value="XM_021987314.1"/>
</dbReference>
<dbReference type="PANTHER" id="PTHR36482">
    <property type="entry name" value="OSJNBA0024J22.15 PROTEIN"/>
    <property type="match status" value="1"/>
</dbReference>
<dbReference type="GeneID" id="110783011"/>
<reference evidence="1" key="1">
    <citation type="journal article" date="2021" name="Nat. Commun.">
        <title>Genomic analyses provide insights into spinach domestication and the genetic basis of agronomic traits.</title>
        <authorList>
            <person name="Cai X."/>
            <person name="Sun X."/>
            <person name="Xu C."/>
            <person name="Sun H."/>
            <person name="Wang X."/>
            <person name="Ge C."/>
            <person name="Zhang Z."/>
            <person name="Wang Q."/>
            <person name="Fei Z."/>
            <person name="Jiao C."/>
            <person name="Wang Q."/>
        </authorList>
    </citation>
    <scope>NUCLEOTIDE SEQUENCE [LARGE SCALE GENOMIC DNA]</scope>
    <source>
        <strain evidence="1">cv. Varoflay</strain>
    </source>
</reference>
<gene>
    <name evidence="2 3" type="primary">LOC110783011</name>
</gene>
<dbReference type="RefSeq" id="XP_021843007.1">
    <property type="nucleotide sequence ID" value="XM_021987315.1"/>
</dbReference>
<evidence type="ECO:0000313" key="3">
    <source>
        <dbReference type="RefSeq" id="XP_021843007.1"/>
    </source>
</evidence>
<proteinExistence type="predicted"/>
<name>A0A9R0I5H1_SPIOL</name>